<feature type="domain" description="HTH cro/C1-type" evidence="2">
    <location>
        <begin position="25"/>
        <end position="79"/>
    </location>
</feature>
<evidence type="ECO:0000313" key="4">
    <source>
        <dbReference type="Proteomes" id="UP000276055"/>
    </source>
</evidence>
<dbReference type="Pfam" id="PF01381">
    <property type="entry name" value="HTH_3"/>
    <property type="match status" value="1"/>
</dbReference>
<dbReference type="Gene3D" id="1.10.260.40">
    <property type="entry name" value="lambda repressor-like DNA-binding domains"/>
    <property type="match status" value="1"/>
</dbReference>
<dbReference type="InterPro" id="IPR014710">
    <property type="entry name" value="RmlC-like_jellyroll"/>
</dbReference>
<dbReference type="PROSITE" id="PS50943">
    <property type="entry name" value="HTH_CROC1"/>
    <property type="match status" value="1"/>
</dbReference>
<dbReference type="InterPro" id="IPR013096">
    <property type="entry name" value="Cupin_2"/>
</dbReference>
<comment type="caution">
    <text evidence="3">The sequence shown here is derived from an EMBL/GenBank/DDBJ whole genome shotgun (WGS) entry which is preliminary data.</text>
</comment>
<evidence type="ECO:0000256" key="1">
    <source>
        <dbReference type="ARBA" id="ARBA00023125"/>
    </source>
</evidence>
<dbReference type="RefSeq" id="WP_120953395.1">
    <property type="nucleotide sequence ID" value="NZ_RBIR01000004.1"/>
</dbReference>
<proteinExistence type="predicted"/>
<dbReference type="EMBL" id="RBIR01000004">
    <property type="protein sequence ID" value="RKR19350.1"/>
    <property type="molecule type" value="Genomic_DNA"/>
</dbReference>
<dbReference type="GO" id="GO:0005829">
    <property type="term" value="C:cytosol"/>
    <property type="evidence" value="ECO:0007669"/>
    <property type="project" value="TreeGrafter"/>
</dbReference>
<dbReference type="GO" id="GO:0003677">
    <property type="term" value="F:DNA binding"/>
    <property type="evidence" value="ECO:0007669"/>
    <property type="project" value="UniProtKB-KW"/>
</dbReference>
<dbReference type="Proteomes" id="UP000276055">
    <property type="component" value="Unassembled WGS sequence"/>
</dbReference>
<dbReference type="PANTHER" id="PTHR46797:SF1">
    <property type="entry name" value="METHYLPHOSPHONATE SYNTHASE"/>
    <property type="match status" value="1"/>
</dbReference>
<dbReference type="SMART" id="SM00530">
    <property type="entry name" value="HTH_XRE"/>
    <property type="match status" value="1"/>
</dbReference>
<name>A0A495EQT1_9MICC</name>
<sequence>MANESVTGSSPAGTSVLLATVGNKVRNMRKDKGMTLAKLSEVTGLSPAIVSQIERGLANPSFTTLAQLAHGLDIPVGKFFLGQEETRSPVVRKAERRNLKGVTKKSVGEAVYELLTPDLNGALEAQWIVSPPGHDTSATPFRHSGEEFGIILSGRKDIFLDGECYTLEEGDSITFSSDTPHWYKNSYEEVCVAIWVNAPHAW</sequence>
<dbReference type="CDD" id="cd02209">
    <property type="entry name" value="cupin_XRE_C"/>
    <property type="match status" value="1"/>
</dbReference>
<dbReference type="SUPFAM" id="SSF51182">
    <property type="entry name" value="RmlC-like cupins"/>
    <property type="match status" value="1"/>
</dbReference>
<accession>A0A495EQT1</accession>
<dbReference type="InterPro" id="IPR010982">
    <property type="entry name" value="Lambda_DNA-bd_dom_sf"/>
</dbReference>
<dbReference type="InterPro" id="IPR011051">
    <property type="entry name" value="RmlC_Cupin_sf"/>
</dbReference>
<dbReference type="PANTHER" id="PTHR46797">
    <property type="entry name" value="HTH-TYPE TRANSCRIPTIONAL REGULATOR"/>
    <property type="match status" value="1"/>
</dbReference>
<dbReference type="OrthoDB" id="5114244at2"/>
<dbReference type="SUPFAM" id="SSF47413">
    <property type="entry name" value="lambda repressor-like DNA-binding domains"/>
    <property type="match status" value="1"/>
</dbReference>
<keyword evidence="1" id="KW-0238">DNA-binding</keyword>
<organism evidence="3 4">
    <name type="scientific">Arthrobacter oryzae</name>
    <dbReference type="NCBI Taxonomy" id="409290"/>
    <lineage>
        <taxon>Bacteria</taxon>
        <taxon>Bacillati</taxon>
        <taxon>Actinomycetota</taxon>
        <taxon>Actinomycetes</taxon>
        <taxon>Micrococcales</taxon>
        <taxon>Micrococcaceae</taxon>
        <taxon>Arthrobacter</taxon>
    </lineage>
</organism>
<reference evidence="3 4" key="1">
    <citation type="submission" date="2018-10" db="EMBL/GenBank/DDBJ databases">
        <title>Genomic Encyclopedia of Type Strains, Phase IV (KMG-IV): sequencing the most valuable type-strain genomes for metagenomic binning, comparative biology and taxonomic classification.</title>
        <authorList>
            <person name="Goeker M."/>
        </authorList>
    </citation>
    <scope>NUCLEOTIDE SEQUENCE [LARGE SCALE GENOMIC DNA]</scope>
    <source>
        <strain evidence="3 4">DSM 25586</strain>
    </source>
</reference>
<dbReference type="InterPro" id="IPR001387">
    <property type="entry name" value="Cro/C1-type_HTH"/>
</dbReference>
<evidence type="ECO:0000313" key="3">
    <source>
        <dbReference type="EMBL" id="RKR19350.1"/>
    </source>
</evidence>
<dbReference type="Pfam" id="PF07883">
    <property type="entry name" value="Cupin_2"/>
    <property type="match status" value="1"/>
</dbReference>
<gene>
    <name evidence="3" type="ORF">C8D78_2095</name>
</gene>
<dbReference type="CDD" id="cd00093">
    <property type="entry name" value="HTH_XRE"/>
    <property type="match status" value="1"/>
</dbReference>
<dbReference type="GO" id="GO:0003700">
    <property type="term" value="F:DNA-binding transcription factor activity"/>
    <property type="evidence" value="ECO:0007669"/>
    <property type="project" value="TreeGrafter"/>
</dbReference>
<dbReference type="InterPro" id="IPR050807">
    <property type="entry name" value="TransReg_Diox_bact_type"/>
</dbReference>
<protein>
    <submittedName>
        <fullName evidence="3">XRE family transcriptional regulator</fullName>
    </submittedName>
</protein>
<dbReference type="Gene3D" id="2.60.120.10">
    <property type="entry name" value="Jelly Rolls"/>
    <property type="match status" value="1"/>
</dbReference>
<evidence type="ECO:0000259" key="2">
    <source>
        <dbReference type="PROSITE" id="PS50943"/>
    </source>
</evidence>
<dbReference type="AlphaFoldDB" id="A0A495EQT1"/>